<keyword evidence="1" id="KW-0862">Zinc</keyword>
<dbReference type="InterPro" id="IPR052797">
    <property type="entry name" value="RegFact_GeneExpr_CellDeath"/>
</dbReference>
<evidence type="ECO:0000313" key="5">
    <source>
        <dbReference type="EMBL" id="PIC44784.1"/>
    </source>
</evidence>
<dbReference type="AlphaFoldDB" id="A0A2G5UZ29"/>
<dbReference type="Pfam" id="PF10551">
    <property type="entry name" value="MULE"/>
    <property type="match status" value="1"/>
</dbReference>
<dbReference type="PROSITE" id="PS50157">
    <property type="entry name" value="ZINC_FINGER_C2H2_2"/>
    <property type="match status" value="2"/>
</dbReference>
<organism evidence="5 6">
    <name type="scientific">Caenorhabditis nigoni</name>
    <dbReference type="NCBI Taxonomy" id="1611254"/>
    <lineage>
        <taxon>Eukaryota</taxon>
        <taxon>Metazoa</taxon>
        <taxon>Ecdysozoa</taxon>
        <taxon>Nematoda</taxon>
        <taxon>Chromadorea</taxon>
        <taxon>Rhabditida</taxon>
        <taxon>Rhabditina</taxon>
        <taxon>Rhabditomorpha</taxon>
        <taxon>Rhabditoidea</taxon>
        <taxon>Rhabditidae</taxon>
        <taxon>Peloderinae</taxon>
        <taxon>Caenorhabditis</taxon>
    </lineage>
</organism>
<feature type="domain" description="C2H2-type" evidence="3">
    <location>
        <begin position="58"/>
        <end position="86"/>
    </location>
</feature>
<protein>
    <recommendedName>
        <fullName evidence="7">C2H2-type domain-containing protein</fullName>
    </recommendedName>
</protein>
<dbReference type="PANTHER" id="PTHR33936:SF22">
    <property type="entry name" value="C2H2-TYPE DOMAIN-CONTAINING PROTEIN"/>
    <property type="match status" value="1"/>
</dbReference>
<dbReference type="SMART" id="SM00355">
    <property type="entry name" value="ZnF_C2H2"/>
    <property type="match status" value="3"/>
</dbReference>
<accession>A0A2G5UZ29</accession>
<keyword evidence="1" id="KW-0479">Metal-binding</keyword>
<dbReference type="InterPro" id="IPR018289">
    <property type="entry name" value="MULE_transposase_dom"/>
</dbReference>
<evidence type="ECO:0000259" key="3">
    <source>
        <dbReference type="PROSITE" id="PS50157"/>
    </source>
</evidence>
<name>A0A2G5UZ29_9PELO</name>
<dbReference type="OrthoDB" id="5855243at2759"/>
<dbReference type="Gene3D" id="3.30.160.60">
    <property type="entry name" value="Classic Zinc Finger"/>
    <property type="match status" value="1"/>
</dbReference>
<feature type="region of interest" description="Disordered" evidence="2">
    <location>
        <begin position="879"/>
        <end position="910"/>
    </location>
</feature>
<evidence type="ECO:0000259" key="4">
    <source>
        <dbReference type="PROSITE" id="PS50966"/>
    </source>
</evidence>
<dbReference type="Proteomes" id="UP000230233">
    <property type="component" value="Chromosome II"/>
</dbReference>
<dbReference type="InterPro" id="IPR013087">
    <property type="entry name" value="Znf_C2H2_type"/>
</dbReference>
<dbReference type="STRING" id="1611254.A0A2G5UZ29"/>
<proteinExistence type="predicted"/>
<evidence type="ECO:0000256" key="1">
    <source>
        <dbReference type="PROSITE-ProRule" id="PRU00042"/>
    </source>
</evidence>
<feature type="region of interest" description="Disordered" evidence="2">
    <location>
        <begin position="74"/>
        <end position="103"/>
    </location>
</feature>
<dbReference type="PROSITE" id="PS50966">
    <property type="entry name" value="ZF_SWIM"/>
    <property type="match status" value="1"/>
</dbReference>
<evidence type="ECO:0000313" key="6">
    <source>
        <dbReference type="Proteomes" id="UP000230233"/>
    </source>
</evidence>
<sequence length="910" mass="103998">MNEKIMKCHLCDGYSTDNRSNLIRHLKDVHKCSAEDVFELREEIKKKKAERATGGDLLKCAECGQTFAVKKSLSSHISRKHRKKPENPAEISLFPDQSDSGSAPKKIRKQAELVSLKCPETDCEETFETRENLAQHYSDSHKPDSEVEKQIFETETEFEAWLNNRNQETCTDWKIRSSHDGTTYRMCSHEGVHQSQATKNVVRNSKKLTGNSLCPAYLKTKKNFSTGQIEVTSFFHHFGHMKKHEHRKLNNQEIDILVRLMRNGLTNPQIVRYCDKEYGNDSSSRLAHLLVDDLRNIRKNHNLYSGRFDDDDLISVAKRVERNDPEDGIIHYNPPDESGAGMRLVIMTPAQKELCSKYSHRGISVDDTHNSTRYSLKLTTIIVLNGLDRGIPIGFMLSSSCTSEDVEIMFQCIKREVPSFNPEFVMSDEAPVFWNGFKSVWPDTKAKRLWCRWHTLRALGKNADEILGLEDSKRVKATLGELIREPEPVEFHKGINSLLDTLEKMGSKGQRYANYFRKNYLGKAEIWAACYRPFSPFQTSMINESWHAGLKKNIVNMHTNIRVDELIEALYEAFLWVIRKLAKQTGRNLQKASSRRAENLKNCRKASDVQSKYSLSRDEEGCFSVEKKGTDVIYRVVDRLGCSCFESENCHCTCGACSYRYSCSCRYSLSGVSCKHVHLVLQYLNSYEEPNDVGDEYEQFTSFPKPAEIPTFEYPDVSRSADNELASKIYDQFNREVDTISAKMRSMKKDAGSLDLMKNVLEQIQKINSEISKNEKPNLPIRRNADAPSHTARETMNFSKFPKREKNRKKCGKAEAFPIRRNVAICSSCGLADPELPEDMDDEEQDARVTEWYRCSNPRCHLAVHFLCASGHCVACQSSFEPHPDEDSEPSFNLDSSDDDMSGPSTSTKP</sequence>
<feature type="domain" description="C2H2-type" evidence="3">
    <location>
        <begin position="116"/>
        <end position="146"/>
    </location>
</feature>
<dbReference type="PROSITE" id="PS00028">
    <property type="entry name" value="ZINC_FINGER_C2H2_1"/>
    <property type="match status" value="2"/>
</dbReference>
<feature type="region of interest" description="Disordered" evidence="2">
    <location>
        <begin position="769"/>
        <end position="793"/>
    </location>
</feature>
<comment type="caution">
    <text evidence="5">The sequence shown here is derived from an EMBL/GenBank/DDBJ whole genome shotgun (WGS) entry which is preliminary data.</text>
</comment>
<feature type="domain" description="SWIM-type" evidence="4">
    <location>
        <begin position="634"/>
        <end position="685"/>
    </location>
</feature>
<dbReference type="InterPro" id="IPR007527">
    <property type="entry name" value="Znf_SWIM"/>
</dbReference>
<gene>
    <name evidence="5" type="primary">Cnig_chr_II.g5034</name>
    <name evidence="5" type="ORF">B9Z55_005034</name>
</gene>
<dbReference type="PANTHER" id="PTHR33936">
    <property type="entry name" value="PROTEIN CBG17840"/>
    <property type="match status" value="1"/>
</dbReference>
<keyword evidence="1" id="KW-0863">Zinc-finger</keyword>
<evidence type="ECO:0008006" key="7">
    <source>
        <dbReference type="Google" id="ProtNLM"/>
    </source>
</evidence>
<keyword evidence="6" id="KW-1185">Reference proteome</keyword>
<evidence type="ECO:0000256" key="2">
    <source>
        <dbReference type="SAM" id="MobiDB-lite"/>
    </source>
</evidence>
<reference evidence="6" key="1">
    <citation type="submission" date="2017-10" db="EMBL/GenBank/DDBJ databases">
        <title>Rapid genome shrinkage in a self-fertile nematode reveals novel sperm competition proteins.</title>
        <authorList>
            <person name="Yin D."/>
            <person name="Schwarz E.M."/>
            <person name="Thomas C.G."/>
            <person name="Felde R.L."/>
            <person name="Korf I.F."/>
            <person name="Cutter A.D."/>
            <person name="Schartner C.M."/>
            <person name="Ralston E.J."/>
            <person name="Meyer B.J."/>
            <person name="Haag E.S."/>
        </authorList>
    </citation>
    <scope>NUCLEOTIDE SEQUENCE [LARGE SCALE GENOMIC DNA]</scope>
    <source>
        <strain evidence="6">JU1422</strain>
    </source>
</reference>
<dbReference type="GO" id="GO:0008270">
    <property type="term" value="F:zinc ion binding"/>
    <property type="evidence" value="ECO:0007669"/>
    <property type="project" value="UniProtKB-KW"/>
</dbReference>
<dbReference type="EMBL" id="PDUG01000002">
    <property type="protein sequence ID" value="PIC44784.1"/>
    <property type="molecule type" value="Genomic_DNA"/>
</dbReference>